<keyword evidence="1" id="KW-0472">Membrane</keyword>
<protein>
    <submittedName>
        <fullName evidence="2">Uncharacterized protein</fullName>
    </submittedName>
</protein>
<feature type="transmembrane region" description="Helical" evidence="1">
    <location>
        <begin position="6"/>
        <end position="26"/>
    </location>
</feature>
<dbReference type="InterPro" id="IPR029058">
    <property type="entry name" value="AB_hydrolase_fold"/>
</dbReference>
<dbReference type="AlphaFoldDB" id="A0A240ADN0"/>
<accession>A0A240ADN0</accession>
<proteinExistence type="predicted"/>
<evidence type="ECO:0000256" key="1">
    <source>
        <dbReference type="SAM" id="Phobius"/>
    </source>
</evidence>
<gene>
    <name evidence="2" type="ORF">SAMEA4384403_02439</name>
</gene>
<organism evidence="2 3">
    <name type="scientific">Mammaliicoccus stepanovicii</name>
    <dbReference type="NCBI Taxonomy" id="643214"/>
    <lineage>
        <taxon>Bacteria</taxon>
        <taxon>Bacillati</taxon>
        <taxon>Bacillota</taxon>
        <taxon>Bacilli</taxon>
        <taxon>Bacillales</taxon>
        <taxon>Staphylococcaceae</taxon>
        <taxon>Mammaliicoccus</taxon>
    </lineage>
</organism>
<reference evidence="2 3" key="1">
    <citation type="submission" date="2017-06" db="EMBL/GenBank/DDBJ databases">
        <authorList>
            <consortium name="Pathogen Informatics"/>
        </authorList>
    </citation>
    <scope>NUCLEOTIDE SEQUENCE [LARGE SCALE GENOMIC DNA]</scope>
    <source>
        <strain evidence="2 3">NCTC13839</strain>
    </source>
</reference>
<dbReference type="EMBL" id="LT906462">
    <property type="protein sequence ID" value="SNV81389.1"/>
    <property type="molecule type" value="Genomic_DNA"/>
</dbReference>
<keyword evidence="3" id="KW-1185">Reference proteome</keyword>
<dbReference type="Gene3D" id="3.40.50.1820">
    <property type="entry name" value="alpha/beta hydrolase"/>
    <property type="match status" value="1"/>
</dbReference>
<dbReference type="RefSeq" id="WP_169712003.1">
    <property type="nucleotide sequence ID" value="NZ_BMDM01000010.1"/>
</dbReference>
<dbReference type="Proteomes" id="UP000242084">
    <property type="component" value="Chromosome 1"/>
</dbReference>
<dbReference type="SUPFAM" id="SSF53474">
    <property type="entry name" value="alpha/beta-Hydrolases"/>
    <property type="match status" value="1"/>
</dbReference>
<dbReference type="KEGG" id="sste:SAMEA4384403_2439"/>
<name>A0A240ADN0_9STAP</name>
<keyword evidence="1" id="KW-0812">Transmembrane</keyword>
<sequence length="260" mass="29683">MKVSWIRLITYSIVGLVVALFIMNYFKPHPNDKLQSFTSENGTKGEYLIYPAKHAKGILVWLHGDGAYEFLHPKSYEYLGGDVGIKQIAKEKNLTLIVPKSPRQDETWWKKGKENSQYLVELISSIHQHENLWIGSFSGGSEMSTYWLLDKLPEMNVKSGGAIFFGGGGPPKSKDISREINKENIVEGSFPLTWVVGEHDFGVQTKDDPFNAFESSKEGENFYKKHGWKTDRHVLSEHQHHLSKEGKGLYGEYLNKYIQE</sequence>
<evidence type="ECO:0000313" key="3">
    <source>
        <dbReference type="Proteomes" id="UP000242084"/>
    </source>
</evidence>
<keyword evidence="1" id="KW-1133">Transmembrane helix</keyword>
<evidence type="ECO:0000313" key="2">
    <source>
        <dbReference type="EMBL" id="SNV81389.1"/>
    </source>
</evidence>